<evidence type="ECO:0000256" key="2">
    <source>
        <dbReference type="PROSITE-ProRule" id="PRU00176"/>
    </source>
</evidence>
<organism evidence="5 6">
    <name type="scientific">Volvox africanus</name>
    <dbReference type="NCBI Taxonomy" id="51714"/>
    <lineage>
        <taxon>Eukaryota</taxon>
        <taxon>Viridiplantae</taxon>
        <taxon>Chlorophyta</taxon>
        <taxon>core chlorophytes</taxon>
        <taxon>Chlorophyceae</taxon>
        <taxon>CS clade</taxon>
        <taxon>Chlamydomonadales</taxon>
        <taxon>Volvocaceae</taxon>
        <taxon>Volvox</taxon>
    </lineage>
</organism>
<feature type="compositionally biased region" description="Basic and acidic residues" evidence="3">
    <location>
        <begin position="131"/>
        <end position="153"/>
    </location>
</feature>
<feature type="domain" description="RRM" evidence="4">
    <location>
        <begin position="36"/>
        <end position="114"/>
    </location>
</feature>
<feature type="compositionally biased region" description="Basic and acidic residues" evidence="3">
    <location>
        <begin position="234"/>
        <end position="257"/>
    </location>
</feature>
<feature type="compositionally biased region" description="Basic and acidic residues" evidence="3">
    <location>
        <begin position="364"/>
        <end position="385"/>
    </location>
</feature>
<evidence type="ECO:0000256" key="1">
    <source>
        <dbReference type="ARBA" id="ARBA00022884"/>
    </source>
</evidence>
<feature type="compositionally biased region" description="Basic and acidic residues" evidence="3">
    <location>
        <begin position="295"/>
        <end position="322"/>
    </location>
</feature>
<gene>
    <name evidence="5" type="ORF">VaNZ11_004028</name>
</gene>
<protein>
    <recommendedName>
        <fullName evidence="4">RRM domain-containing protein</fullName>
    </recommendedName>
</protein>
<dbReference type="InterPro" id="IPR012677">
    <property type="entry name" value="Nucleotide-bd_a/b_plait_sf"/>
</dbReference>
<dbReference type="InterPro" id="IPR051847">
    <property type="entry name" value="RNA_proc/Spliceosome_comp"/>
</dbReference>
<sequence>MNPLTQIKNTQKATKREIDAGIQDSASWHAQFKHSAYIFTGGLDYELTEGDLLAVFSQYGEIVDLHLIRHKDTGKSKGFAFVAYEDQRSTVLAVDNLNGAKVVGRTVRVEHVDNYKKRRAEVEGEDPGDGNVERNSEADGGVERPNESSRRQDPGQGRHGRSSPPTVGEHPRSSEPWADAGSIFALMEDARRLEAAKQASCQVDARPKLEPCYSGLEQPVYRTHGDVSQNTEQGRNRNRDNGRERDQERDRDWERGRSISAGPAAAPAFGPPRPTNRQAVAGSREDLPGYGPGSARDRLDMDWSNDRWKGRTSPRRDDDCGWDRSGIPSRAGTGPRGEGRDWERCKKRASGGGCAPDRKRSRSRDRNREKDHPGFDEGRWKDRGR</sequence>
<feature type="region of interest" description="Disordered" evidence="3">
    <location>
        <begin position="118"/>
        <end position="181"/>
    </location>
</feature>
<dbReference type="PANTHER" id="PTHR45880:SF1">
    <property type="entry name" value="RNA-BINDING MOTIF PROTEIN, X-LINKED 2"/>
    <property type="match status" value="1"/>
</dbReference>
<dbReference type="Proteomes" id="UP001165090">
    <property type="component" value="Unassembled WGS sequence"/>
</dbReference>
<proteinExistence type="predicted"/>
<comment type="caution">
    <text evidence="5">The sequence shown here is derived from an EMBL/GenBank/DDBJ whole genome shotgun (WGS) entry which is preliminary data.</text>
</comment>
<evidence type="ECO:0000313" key="6">
    <source>
        <dbReference type="Proteomes" id="UP001165090"/>
    </source>
</evidence>
<name>A0ABQ5RVP7_9CHLO</name>
<evidence type="ECO:0000259" key="4">
    <source>
        <dbReference type="PROSITE" id="PS50102"/>
    </source>
</evidence>
<dbReference type="CDD" id="cd12411">
    <property type="entry name" value="RRM_ist3_like"/>
    <property type="match status" value="1"/>
</dbReference>
<dbReference type="SMART" id="SM00360">
    <property type="entry name" value="RRM"/>
    <property type="match status" value="1"/>
</dbReference>
<keyword evidence="6" id="KW-1185">Reference proteome</keyword>
<feature type="region of interest" description="Disordered" evidence="3">
    <location>
        <begin position="213"/>
        <end position="385"/>
    </location>
</feature>
<dbReference type="InterPro" id="IPR045844">
    <property type="entry name" value="RRM_Ist3-like"/>
</dbReference>
<dbReference type="InterPro" id="IPR000504">
    <property type="entry name" value="RRM_dom"/>
</dbReference>
<keyword evidence="1 2" id="KW-0694">RNA-binding</keyword>
<evidence type="ECO:0000256" key="3">
    <source>
        <dbReference type="SAM" id="MobiDB-lite"/>
    </source>
</evidence>
<dbReference type="PROSITE" id="PS50102">
    <property type="entry name" value="RRM"/>
    <property type="match status" value="1"/>
</dbReference>
<dbReference type="PANTHER" id="PTHR45880">
    <property type="entry name" value="RNA-BINDING MOTIF PROTEIN, X-LINKED 2"/>
    <property type="match status" value="1"/>
</dbReference>
<dbReference type="EMBL" id="BSDZ01000010">
    <property type="protein sequence ID" value="GLI61610.1"/>
    <property type="molecule type" value="Genomic_DNA"/>
</dbReference>
<reference evidence="5 6" key="1">
    <citation type="journal article" date="2023" name="IScience">
        <title>Expanded male sex-determining region conserved during the evolution of homothallism in the green alga Volvox.</title>
        <authorList>
            <person name="Yamamoto K."/>
            <person name="Matsuzaki R."/>
            <person name="Mahakham W."/>
            <person name="Heman W."/>
            <person name="Sekimoto H."/>
            <person name="Kawachi M."/>
            <person name="Minakuchi Y."/>
            <person name="Toyoda A."/>
            <person name="Nozaki H."/>
        </authorList>
    </citation>
    <scope>NUCLEOTIDE SEQUENCE [LARGE SCALE GENOMIC DNA]</scope>
    <source>
        <strain evidence="5 6">NIES-4468</strain>
    </source>
</reference>
<dbReference type="InterPro" id="IPR035979">
    <property type="entry name" value="RBD_domain_sf"/>
</dbReference>
<evidence type="ECO:0000313" key="5">
    <source>
        <dbReference type="EMBL" id="GLI61610.1"/>
    </source>
</evidence>
<dbReference type="Pfam" id="PF00076">
    <property type="entry name" value="RRM_1"/>
    <property type="match status" value="1"/>
</dbReference>
<accession>A0ABQ5RVP7</accession>
<dbReference type="Gene3D" id="3.30.70.330">
    <property type="match status" value="1"/>
</dbReference>
<dbReference type="SUPFAM" id="SSF54928">
    <property type="entry name" value="RNA-binding domain, RBD"/>
    <property type="match status" value="1"/>
</dbReference>